<evidence type="ECO:0008006" key="3">
    <source>
        <dbReference type="Google" id="ProtNLM"/>
    </source>
</evidence>
<protein>
    <recommendedName>
        <fullName evidence="3">TonB-dependent receptor-like beta-barrel domain-containing protein</fullName>
    </recommendedName>
</protein>
<dbReference type="EMBL" id="QNBC01000077">
    <property type="protein sequence ID" value="RKX65680.1"/>
    <property type="molecule type" value="Genomic_DNA"/>
</dbReference>
<reference evidence="1 2" key="1">
    <citation type="submission" date="2018-06" db="EMBL/GenBank/DDBJ databases">
        <title>Extensive metabolic versatility and redundancy in microbially diverse, dynamic hydrothermal sediments.</title>
        <authorList>
            <person name="Dombrowski N."/>
            <person name="Teske A."/>
            <person name="Baker B.J."/>
        </authorList>
    </citation>
    <scope>NUCLEOTIDE SEQUENCE [LARGE SCALE GENOMIC DNA]</scope>
    <source>
        <strain evidence="1">B35_G9</strain>
    </source>
</reference>
<gene>
    <name evidence="1" type="ORF">DRP44_05795</name>
</gene>
<sequence>MDKDVSYYQTEWVRSYISNNYGFRTSQGCLDVERWYQEYDGKLKLPITESFDIDYFFYKKDGYNGHIETHELNFNYYKKFLKFTLSVSPNFFKMYDYGGIGVGFYKSKLLNLQLFLNLIDFDHNYATNRLYSDTLHDPYIEFPFQLELRGNFIAKLGYLNFDIKNTRESTKKIMYKETVIGYDNEKNYNGRIFSAISPLDNFTISCYSEWNYIGSQVDTFNYHYENILKTAFVEISLDYSTNIGNFHISFPFYYKFNKFYNFPDSTNYSKKMYGLTLGYSKNICKHTVLGLGYQRGIRERNIDDSLYVGGWGDLENRFVVSLEFNFSNKTRLNIIEGLELDKFPHIPINRIHNHTYIQIQYTP</sequence>
<organism evidence="1 2">
    <name type="scientific">candidate division TA06 bacterium</name>
    <dbReference type="NCBI Taxonomy" id="2250710"/>
    <lineage>
        <taxon>Bacteria</taxon>
        <taxon>Bacteria division TA06</taxon>
    </lineage>
</organism>
<evidence type="ECO:0000313" key="2">
    <source>
        <dbReference type="Proteomes" id="UP000282321"/>
    </source>
</evidence>
<evidence type="ECO:0000313" key="1">
    <source>
        <dbReference type="EMBL" id="RKX65680.1"/>
    </source>
</evidence>
<dbReference type="Proteomes" id="UP000282321">
    <property type="component" value="Unassembled WGS sequence"/>
</dbReference>
<accession>A0A660S959</accession>
<proteinExistence type="predicted"/>
<name>A0A660S959_UNCT6</name>
<comment type="caution">
    <text evidence="1">The sequence shown here is derived from an EMBL/GenBank/DDBJ whole genome shotgun (WGS) entry which is preliminary data.</text>
</comment>
<dbReference type="AlphaFoldDB" id="A0A660S959"/>